<dbReference type="PANTHER" id="PTHR43679:SF2">
    <property type="entry name" value="OCTANOYL-[GCVH]:PROTEIN N-OCTANOYLTRANSFERASE"/>
    <property type="match status" value="1"/>
</dbReference>
<reference evidence="2 3" key="1">
    <citation type="submission" date="2023-12" db="EMBL/GenBank/DDBJ databases">
        <title>Friends and Foes: Symbiotic and Algicidal bacterial influence on Karenia brevis blooms.</title>
        <authorList>
            <person name="Fei C."/>
            <person name="Mohamed A.R."/>
            <person name="Booker A."/>
            <person name="Arshad M."/>
            <person name="Klass S."/>
            <person name="Ahn S."/>
            <person name="Gilbert P.M."/>
            <person name="Heil C.A."/>
            <person name="Martinez J.M."/>
            <person name="Amin S.A."/>
        </authorList>
    </citation>
    <scope>NUCLEOTIDE SEQUENCE [LARGE SCALE GENOMIC DNA]</scope>
    <source>
        <strain evidence="2 3">CE15</strain>
    </source>
</reference>
<dbReference type="InterPro" id="IPR045864">
    <property type="entry name" value="aa-tRNA-synth_II/BPL/LPL"/>
</dbReference>
<dbReference type="SUPFAM" id="SSF55681">
    <property type="entry name" value="Class II aaRS and biotin synthetases"/>
    <property type="match status" value="1"/>
</dbReference>
<name>A0ABU8EXS2_9GAMM</name>
<dbReference type="Gene3D" id="3.30.930.10">
    <property type="entry name" value="Bira Bifunctional Protein, Domain 2"/>
    <property type="match status" value="1"/>
</dbReference>
<evidence type="ECO:0000313" key="3">
    <source>
        <dbReference type="Proteomes" id="UP001382455"/>
    </source>
</evidence>
<dbReference type="InterPro" id="IPR050664">
    <property type="entry name" value="Octanoyltrans_LipM/LipL"/>
</dbReference>
<dbReference type="Proteomes" id="UP001382455">
    <property type="component" value="Unassembled WGS sequence"/>
</dbReference>
<comment type="caution">
    <text evidence="2">The sequence shown here is derived from an EMBL/GenBank/DDBJ whole genome shotgun (WGS) entry which is preliminary data.</text>
</comment>
<keyword evidence="2" id="KW-0436">Ligase</keyword>
<organism evidence="2 3">
    <name type="scientific">Pseudoalteromonas spongiae</name>
    <dbReference type="NCBI Taxonomy" id="298657"/>
    <lineage>
        <taxon>Bacteria</taxon>
        <taxon>Pseudomonadati</taxon>
        <taxon>Pseudomonadota</taxon>
        <taxon>Gammaproteobacteria</taxon>
        <taxon>Alteromonadales</taxon>
        <taxon>Pseudoalteromonadaceae</taxon>
        <taxon>Pseudoalteromonas</taxon>
    </lineage>
</organism>
<evidence type="ECO:0000313" key="2">
    <source>
        <dbReference type="EMBL" id="MEI4551706.1"/>
    </source>
</evidence>
<dbReference type="PROSITE" id="PS51733">
    <property type="entry name" value="BPL_LPL_CATALYTIC"/>
    <property type="match status" value="1"/>
</dbReference>
<gene>
    <name evidence="2" type="ORF">WAE96_18665</name>
</gene>
<sequence>MSKVKAKVLRFKQISVEAVFEKENELISQLQNGNLDQALLLWQSDKPTLVLPSGNKWQQTEALESKLKKTGWQLHARKTGGAPVPQCEGVINVSYMYVLEEHIPYSIPNAYKDFCAILSSFFEQFKIKVETHATPGSYCDGDYNLNIKSKKIVGTAQRVLLKKGGGKIVLAQACILVNANMPTLVSPVNLCYEHHQQGDRAIADVHTSLFEHTQERLDIDELFQRLFTSFINHQKHKSS</sequence>
<evidence type="ECO:0000259" key="1">
    <source>
        <dbReference type="PROSITE" id="PS51733"/>
    </source>
</evidence>
<dbReference type="RefSeq" id="WP_336436642.1">
    <property type="nucleotide sequence ID" value="NZ_JBAWKS010000002.1"/>
</dbReference>
<dbReference type="PANTHER" id="PTHR43679">
    <property type="entry name" value="OCTANOYLTRANSFERASE LIPM-RELATED"/>
    <property type="match status" value="1"/>
</dbReference>
<feature type="domain" description="BPL/LPL catalytic" evidence="1">
    <location>
        <begin position="33"/>
        <end position="221"/>
    </location>
</feature>
<proteinExistence type="predicted"/>
<dbReference type="EMBL" id="JBAWKS010000002">
    <property type="protein sequence ID" value="MEI4551706.1"/>
    <property type="molecule type" value="Genomic_DNA"/>
</dbReference>
<dbReference type="InterPro" id="IPR004143">
    <property type="entry name" value="BPL_LPL_catalytic"/>
</dbReference>
<protein>
    <submittedName>
        <fullName evidence="2">Lipoate--protein ligase</fullName>
    </submittedName>
</protein>
<accession>A0ABU8EXS2</accession>
<dbReference type="Pfam" id="PF21948">
    <property type="entry name" value="LplA-B_cat"/>
    <property type="match status" value="1"/>
</dbReference>
<dbReference type="GO" id="GO:0016874">
    <property type="term" value="F:ligase activity"/>
    <property type="evidence" value="ECO:0007669"/>
    <property type="project" value="UniProtKB-KW"/>
</dbReference>
<keyword evidence="3" id="KW-1185">Reference proteome</keyword>